<proteinExistence type="predicted"/>
<protein>
    <submittedName>
        <fullName evidence="1">Uncharacterized protein</fullName>
    </submittedName>
</protein>
<accession>A0A5S4G1F7</accession>
<dbReference type="OrthoDB" id="3504852at2"/>
<dbReference type="Proteomes" id="UP000305238">
    <property type="component" value="Unassembled WGS sequence"/>
</dbReference>
<name>A0A5S4G1F7_9ACTN</name>
<reference evidence="1 2" key="1">
    <citation type="submission" date="2019-05" db="EMBL/GenBank/DDBJ databases">
        <title>Draft genome sequence of Actinomadura geliboluensis A8036.</title>
        <authorList>
            <person name="Saricaoglu S."/>
            <person name="Isik K."/>
        </authorList>
    </citation>
    <scope>NUCLEOTIDE SEQUENCE [LARGE SCALE GENOMIC DNA]</scope>
    <source>
        <strain evidence="1 2">A8036</strain>
    </source>
</reference>
<gene>
    <name evidence="1" type="ORF">ETD96_40375</name>
</gene>
<dbReference type="AlphaFoldDB" id="A0A5S4G1F7"/>
<comment type="caution">
    <text evidence="1">The sequence shown here is derived from an EMBL/GenBank/DDBJ whole genome shotgun (WGS) entry which is preliminary data.</text>
</comment>
<evidence type="ECO:0000313" key="1">
    <source>
        <dbReference type="EMBL" id="TMR26875.1"/>
    </source>
</evidence>
<sequence length="375" mass="40786">MDSLALNAALHYFPLLGRRHPVCLSLPERVQEIIELAYPAKQQDATALHNAAHALNKAALLASDNGLSNEARQVCWQHIDCYRTAGQRLSTLQARYMLEPVVNLARLHIRSRAQDTALRFLRETHHAVTTDTDLVLDNRILPLAHLRGTSEDRNKLREWVWLQLLTDGIRALTSTGRWRDAAAFAEAHRGIGTHLMEGRQIAILAAYLNDAPDTARELLHASTPTEPWEHQIASCLEVICSSANHQAPIALLTGMIHTFRNSDPIAGYALFRARLGLTVTTLASNGIPSQAPALLQQVAAEAASSGDGYAARAVLHARIPGLVLPARRRRTLANLVTSSGLGSGPLPQPLQTAFANATTTAVKVLSASLSTDICR</sequence>
<dbReference type="EMBL" id="VCKZ01000526">
    <property type="protein sequence ID" value="TMR26875.1"/>
    <property type="molecule type" value="Genomic_DNA"/>
</dbReference>
<organism evidence="1 2">
    <name type="scientific">Actinomadura geliboluensis</name>
    <dbReference type="NCBI Taxonomy" id="882440"/>
    <lineage>
        <taxon>Bacteria</taxon>
        <taxon>Bacillati</taxon>
        <taxon>Actinomycetota</taxon>
        <taxon>Actinomycetes</taxon>
        <taxon>Streptosporangiales</taxon>
        <taxon>Thermomonosporaceae</taxon>
        <taxon>Actinomadura</taxon>
    </lineage>
</organism>
<dbReference type="RefSeq" id="WP_138641762.1">
    <property type="nucleotide sequence ID" value="NZ_JASWDG010000063.1"/>
</dbReference>
<evidence type="ECO:0000313" key="2">
    <source>
        <dbReference type="Proteomes" id="UP000305238"/>
    </source>
</evidence>
<keyword evidence="2" id="KW-1185">Reference proteome</keyword>